<feature type="compositionally biased region" description="Acidic residues" evidence="2">
    <location>
        <begin position="311"/>
        <end position="338"/>
    </location>
</feature>
<dbReference type="InterPro" id="IPR027304">
    <property type="entry name" value="Trigger_fact/SurA_dom_sf"/>
</dbReference>
<evidence type="ECO:0000256" key="1">
    <source>
        <dbReference type="PROSITE-ProRule" id="PRU00278"/>
    </source>
</evidence>
<dbReference type="EMBL" id="FNCK01000002">
    <property type="protein sequence ID" value="SDG02254.1"/>
    <property type="molecule type" value="Genomic_DNA"/>
</dbReference>
<proteinExistence type="predicted"/>
<dbReference type="Pfam" id="PF00639">
    <property type="entry name" value="Rotamase"/>
    <property type="match status" value="1"/>
</dbReference>
<dbReference type="Proteomes" id="UP000199708">
    <property type="component" value="Unassembled WGS sequence"/>
</dbReference>
<feature type="chain" id="PRO_5011443705" evidence="3">
    <location>
        <begin position="29"/>
        <end position="338"/>
    </location>
</feature>
<feature type="region of interest" description="Disordered" evidence="2">
    <location>
        <begin position="298"/>
        <end position="338"/>
    </location>
</feature>
<keyword evidence="6" id="KW-1185">Reference proteome</keyword>
<dbReference type="GO" id="GO:0003755">
    <property type="term" value="F:peptidyl-prolyl cis-trans isomerase activity"/>
    <property type="evidence" value="ECO:0007669"/>
    <property type="project" value="UniProtKB-KW"/>
</dbReference>
<protein>
    <submittedName>
        <fullName evidence="5">Foldase protein PrsA</fullName>
    </submittedName>
</protein>
<dbReference type="InterPro" id="IPR046357">
    <property type="entry name" value="PPIase_dom_sf"/>
</dbReference>
<feature type="signal peptide" evidence="3">
    <location>
        <begin position="1"/>
        <end position="28"/>
    </location>
</feature>
<keyword evidence="1" id="KW-0413">Isomerase</keyword>
<keyword evidence="1" id="KW-0697">Rotamase</keyword>
<dbReference type="PANTHER" id="PTHR47245">
    <property type="entry name" value="PEPTIDYLPROLYL ISOMERASE"/>
    <property type="match status" value="1"/>
</dbReference>
<dbReference type="AlphaFoldDB" id="A0A1G7QUW7"/>
<dbReference type="PANTHER" id="PTHR47245:SF2">
    <property type="entry name" value="PEPTIDYL-PROLYL CIS-TRANS ISOMERASE HP_0175-RELATED"/>
    <property type="match status" value="1"/>
</dbReference>
<dbReference type="InterPro" id="IPR000297">
    <property type="entry name" value="PPIase_PpiC"/>
</dbReference>
<dbReference type="SUPFAM" id="SSF109998">
    <property type="entry name" value="Triger factor/SurA peptide-binding domain-like"/>
    <property type="match status" value="1"/>
</dbReference>
<evidence type="ECO:0000313" key="6">
    <source>
        <dbReference type="Proteomes" id="UP000199708"/>
    </source>
</evidence>
<dbReference type="PROSITE" id="PS50198">
    <property type="entry name" value="PPIC_PPIASE_2"/>
    <property type="match status" value="1"/>
</dbReference>
<dbReference type="RefSeq" id="WP_090289308.1">
    <property type="nucleotide sequence ID" value="NZ_FNCK01000002.1"/>
</dbReference>
<dbReference type="Gene3D" id="3.10.50.40">
    <property type="match status" value="1"/>
</dbReference>
<evidence type="ECO:0000313" key="5">
    <source>
        <dbReference type="EMBL" id="SDG02254.1"/>
    </source>
</evidence>
<feature type="domain" description="PpiC" evidence="4">
    <location>
        <begin position="148"/>
        <end position="238"/>
    </location>
</feature>
<evidence type="ECO:0000256" key="2">
    <source>
        <dbReference type="SAM" id="MobiDB-lite"/>
    </source>
</evidence>
<accession>A0A1G7QUW7</accession>
<evidence type="ECO:0000256" key="3">
    <source>
        <dbReference type="SAM" id="SignalP"/>
    </source>
</evidence>
<name>A0A1G7QUW7_9LACT</name>
<dbReference type="InterPro" id="IPR050245">
    <property type="entry name" value="PrsA_foldase"/>
</dbReference>
<dbReference type="SUPFAM" id="SSF54534">
    <property type="entry name" value="FKBP-like"/>
    <property type="match status" value="1"/>
</dbReference>
<keyword evidence="3" id="KW-0732">Signal</keyword>
<dbReference type="OrthoDB" id="14196at2"/>
<evidence type="ECO:0000259" key="4">
    <source>
        <dbReference type="PROSITE" id="PS50198"/>
    </source>
</evidence>
<reference evidence="5 6" key="1">
    <citation type="submission" date="2016-10" db="EMBL/GenBank/DDBJ databases">
        <authorList>
            <person name="de Groot N.N."/>
        </authorList>
    </citation>
    <scope>NUCLEOTIDE SEQUENCE [LARGE SCALE GENOMIC DNA]</scope>
    <source>
        <strain evidence="5 6">ATCC BAA-466</strain>
    </source>
</reference>
<organism evidence="5 6">
    <name type="scientific">Facklamia miroungae</name>
    <dbReference type="NCBI Taxonomy" id="120956"/>
    <lineage>
        <taxon>Bacteria</taxon>
        <taxon>Bacillati</taxon>
        <taxon>Bacillota</taxon>
        <taxon>Bacilli</taxon>
        <taxon>Lactobacillales</taxon>
        <taxon>Aerococcaceae</taxon>
        <taxon>Facklamia</taxon>
    </lineage>
</organism>
<sequence>MKKSIRTWILTAASVAIVALPNLTSVSAQEGVIATIGDTTITAEDLYKNMKEQFGATALRSKIIEAVLIENVEDAEGAKTKAAEEVQSQIKELGGEEVFQQFLSYQQIGSVEQYEYQLYIRNLLQEIVEGRIDMSDEAIQNFYDNDYQPMMEAQHILVDTEEEALNAIERINNGEEFDAVAQEVSKDGSAQNGGLLAPFSPGQMVPEFEEAVKSLANGEMTSEPVKSEFGYHVIKTINNGEKKPLEESREEVIEAYKQSKYADSNFTYGIVGELIKNSDLKIEDPELKNAVDDLINLADQPAEEAPTGEAPAEEAPAEEAPAEEAPAEEAPAEEAPAE</sequence>
<gene>
    <name evidence="5" type="ORF">SAMN05421791_102227</name>
</gene>
<dbReference type="STRING" id="120956.SAMN05421791_102227"/>